<dbReference type="GO" id="GO:0015979">
    <property type="term" value="P:photosynthesis"/>
    <property type="evidence" value="ECO:0007669"/>
    <property type="project" value="InterPro"/>
</dbReference>
<keyword evidence="3" id="KW-0813">Transport</keyword>
<organism evidence="7 8">
    <name type="scientific">Acaryochloris marina (strain MBIC 11017)</name>
    <dbReference type="NCBI Taxonomy" id="329726"/>
    <lineage>
        <taxon>Bacteria</taxon>
        <taxon>Bacillati</taxon>
        <taxon>Cyanobacteriota</taxon>
        <taxon>Cyanophyceae</taxon>
        <taxon>Acaryochloridales</taxon>
        <taxon>Acaryochloridaceae</taxon>
        <taxon>Acaryochloris</taxon>
    </lineage>
</organism>
<dbReference type="SUPFAM" id="SSF81585">
    <property type="entry name" value="PsbU/PolX domain-like"/>
    <property type="match status" value="1"/>
</dbReference>
<evidence type="ECO:0000313" key="8">
    <source>
        <dbReference type="Proteomes" id="UP000000268"/>
    </source>
</evidence>
<comment type="similarity">
    <text evidence="2">Belongs to the PsbU family.</text>
</comment>
<evidence type="ECO:0000313" key="7">
    <source>
        <dbReference type="EMBL" id="ABW32633.1"/>
    </source>
</evidence>
<dbReference type="EMBL" id="CP000841">
    <property type="protein sequence ID" value="ABW32633.1"/>
    <property type="molecule type" value="Genomic_DNA"/>
</dbReference>
<dbReference type="Pfam" id="PF06514">
    <property type="entry name" value="PsbU"/>
    <property type="match status" value="1"/>
</dbReference>
<evidence type="ECO:0000256" key="2">
    <source>
        <dbReference type="ARBA" id="ARBA00010827"/>
    </source>
</evidence>
<dbReference type="Gene3D" id="1.10.150.320">
    <property type="entry name" value="Photosystem II 12 kDa extrinsic protein"/>
    <property type="match status" value="1"/>
</dbReference>
<keyword evidence="6" id="KW-0602">Photosynthesis</keyword>
<keyword evidence="6" id="KW-0604">Photosystem II</keyword>
<evidence type="ECO:0000256" key="1">
    <source>
        <dbReference type="ARBA" id="ARBA00004170"/>
    </source>
</evidence>
<gene>
    <name evidence="7" type="primary">psbU</name>
    <name evidence="7" type="ordered locus">AM1_D0138</name>
</gene>
<comment type="subcellular location">
    <subcellularLocation>
        <location evidence="1">Membrane</location>
        <topology evidence="1">Peripheral membrane protein</topology>
    </subcellularLocation>
</comment>
<keyword evidence="4" id="KW-0793">Thylakoid</keyword>
<dbReference type="OrthoDB" id="463369at2"/>
<protein>
    <submittedName>
        <fullName evidence="7">Photosystem II 12 kDa extrinsic protein PsbU</fullName>
    </submittedName>
</protein>
<evidence type="ECO:0000256" key="5">
    <source>
        <dbReference type="ARBA" id="ARBA00023136"/>
    </source>
</evidence>
<dbReference type="AlphaFoldDB" id="A8ZNP7"/>
<dbReference type="RefSeq" id="WP_010478903.1">
    <property type="nucleotide sequence ID" value="NC_009929.1"/>
</dbReference>
<dbReference type="GO" id="GO:0009654">
    <property type="term" value="C:photosystem II oxygen evolving complex"/>
    <property type="evidence" value="ECO:0007669"/>
    <property type="project" value="InterPro"/>
</dbReference>
<accession>A8ZNP7</accession>
<name>A8ZNP7_ACAM1</name>
<keyword evidence="7" id="KW-0614">Plasmid</keyword>
<geneLocation type="plasmid" evidence="7 8">
    <name>pREB4</name>
</geneLocation>
<dbReference type="HOGENOM" id="CLU_141240_1_0_3"/>
<evidence type="ECO:0000256" key="6">
    <source>
        <dbReference type="ARBA" id="ARBA00023276"/>
    </source>
</evidence>
<evidence type="ECO:0000256" key="3">
    <source>
        <dbReference type="ARBA" id="ARBA00022982"/>
    </source>
</evidence>
<dbReference type="GO" id="GO:0019898">
    <property type="term" value="C:extrinsic component of membrane"/>
    <property type="evidence" value="ECO:0007669"/>
    <property type="project" value="InterPro"/>
</dbReference>
<keyword evidence="5" id="KW-0472">Membrane</keyword>
<evidence type="ECO:0000256" key="4">
    <source>
        <dbReference type="ARBA" id="ARBA00023078"/>
    </source>
</evidence>
<keyword evidence="8" id="KW-1185">Reference proteome</keyword>
<sequence length="140" mass="15788">MKHFRKQLLVFGLVILTCMGMTFSFQVPVYAGEILEQPINSVQVSDPQSIPSKESCIPIGEKIDLNNANALAFKDCPGYYPTLAKKIINNGPFETVDEVLNIRGLNLKQKQLLEDKLDFFTVSEPKTDLATRMPPRPMMR</sequence>
<dbReference type="Proteomes" id="UP000000268">
    <property type="component" value="Plasmid pREB4"/>
</dbReference>
<dbReference type="GO" id="GO:0042549">
    <property type="term" value="P:photosystem II stabilization"/>
    <property type="evidence" value="ECO:0007669"/>
    <property type="project" value="InterPro"/>
</dbReference>
<dbReference type="NCBIfam" id="NF002708">
    <property type="entry name" value="PRK02515.1"/>
    <property type="match status" value="1"/>
</dbReference>
<keyword evidence="3" id="KW-0249">Electron transport</keyword>
<proteinExistence type="inferred from homology"/>
<dbReference type="InterPro" id="IPR010527">
    <property type="entry name" value="PSII_PsbU"/>
</dbReference>
<reference evidence="7 8" key="1">
    <citation type="journal article" date="2008" name="Proc. Natl. Acad. Sci. U.S.A.">
        <title>Niche adaptation and genome expansion in the chlorophyll d-producing cyanobacterium Acaryochloris marina.</title>
        <authorList>
            <person name="Swingley W.D."/>
            <person name="Chen M."/>
            <person name="Cheung P.C."/>
            <person name="Conrad A.L."/>
            <person name="Dejesa L.C."/>
            <person name="Hao J."/>
            <person name="Honchak B.M."/>
            <person name="Karbach L.E."/>
            <person name="Kurdoglu A."/>
            <person name="Lahiri S."/>
            <person name="Mastrian S.D."/>
            <person name="Miyashita H."/>
            <person name="Page L."/>
            <person name="Ramakrishna P."/>
            <person name="Satoh S."/>
            <person name="Sattley W.M."/>
            <person name="Shimada Y."/>
            <person name="Taylor H.L."/>
            <person name="Tomo T."/>
            <person name="Tsuchiya T."/>
            <person name="Wang Z.T."/>
            <person name="Raymond J."/>
            <person name="Mimuro M."/>
            <person name="Blankenship R.E."/>
            <person name="Touchman J.W."/>
        </authorList>
    </citation>
    <scope>NUCLEOTIDE SEQUENCE [LARGE SCALE GENOMIC DNA]</scope>
    <source>
        <strain evidence="8">MBIC 11017</strain>
        <plasmid evidence="8">Plasmid pREB4</plasmid>
    </source>
</reference>
<dbReference type="KEGG" id="amr:AM1_D0138"/>